<dbReference type="RefSeq" id="XP_040640903.1">
    <property type="nucleotide sequence ID" value="XM_040785388.1"/>
</dbReference>
<dbReference type="SUPFAM" id="SSF75304">
    <property type="entry name" value="Amidase signature (AS) enzymes"/>
    <property type="match status" value="1"/>
</dbReference>
<evidence type="ECO:0000313" key="3">
    <source>
        <dbReference type="EMBL" id="EYE97215.1"/>
    </source>
</evidence>
<evidence type="ECO:0000259" key="2">
    <source>
        <dbReference type="Pfam" id="PF01425"/>
    </source>
</evidence>
<evidence type="ECO:0000256" key="1">
    <source>
        <dbReference type="SAM" id="SignalP"/>
    </source>
</evidence>
<gene>
    <name evidence="3" type="ORF">EURHEDRAFT_474509</name>
</gene>
<dbReference type="STRING" id="1388766.A0A017SLN9"/>
<dbReference type="AlphaFoldDB" id="A0A017SLN9"/>
<dbReference type="InterPro" id="IPR023631">
    <property type="entry name" value="Amidase_dom"/>
</dbReference>
<sequence>MFSAVSLAAAGFLGLVTLTRCEEVSSLRSNYARDFQLTHDFPIAGNNGSSLFPMRPCRGFQLEEASIDDIQRLLTSRALSSVDLVSCYLERVYQTSNYLNAILQINPDAFTIAEKLDEERDSGKVRGPLHGIPFIAKDNIGTKDRMETTSGSWALLGSIVPRDAFVIRQLREAGALLLGKAALSEWADMRSNNYSEGYSGRGGQCRSAYNLTVNPGGSSSGSGVAVGANLVPFSLGTETDGSVINPAQRNAIVGIKPTIGLTSRSGTIPESLNQDTVGTFGKTVRDATYALDAIYGVDERDTATDSQQGKTPSGGYTQFLSNRTSLQGAVFGLPWESFWKLADPEQLSQLMELVGLIEEAGATIINGTELPHHQKIVPPTGWDWDYGTVRGYANESEYTYIKVDFYNNIKAYLAELDNTSMRSLEDLVAYNAENAGSEGGQPDVHPAFASGQDGLEASLATKGVMDETYWQALSFCHRTTREEGIDAALQHGDRVLDGLLVPPDVAQSIQIAAQAGYPVITVPAGVNRASGMPYGLAIMHTAFAEPTLIKYASAIEDLQKTTDTQWKRTLPEWRGYRTRNIPVINA</sequence>
<dbReference type="PANTHER" id="PTHR42678:SF37">
    <property type="entry name" value="AMIDASE C869.01-RELATED"/>
    <property type="match status" value="1"/>
</dbReference>
<evidence type="ECO:0000313" key="4">
    <source>
        <dbReference type="Proteomes" id="UP000019804"/>
    </source>
</evidence>
<organism evidence="3 4">
    <name type="scientific">Aspergillus ruber (strain CBS 135680)</name>
    <dbReference type="NCBI Taxonomy" id="1388766"/>
    <lineage>
        <taxon>Eukaryota</taxon>
        <taxon>Fungi</taxon>
        <taxon>Dikarya</taxon>
        <taxon>Ascomycota</taxon>
        <taxon>Pezizomycotina</taxon>
        <taxon>Eurotiomycetes</taxon>
        <taxon>Eurotiomycetidae</taxon>
        <taxon>Eurotiales</taxon>
        <taxon>Aspergillaceae</taxon>
        <taxon>Aspergillus</taxon>
        <taxon>Aspergillus subgen. Aspergillus</taxon>
    </lineage>
</organism>
<dbReference type="HOGENOM" id="CLU_009600_14_4_1"/>
<name>A0A017SLN9_ASPRC</name>
<dbReference type="OrthoDB" id="566138at2759"/>
<protein>
    <submittedName>
        <fullName evidence="3">Amidase family protein</fullName>
    </submittedName>
</protein>
<feature type="domain" description="Amidase" evidence="2">
    <location>
        <begin position="83"/>
        <end position="398"/>
    </location>
</feature>
<dbReference type="InterPro" id="IPR036928">
    <property type="entry name" value="AS_sf"/>
</dbReference>
<feature type="chain" id="PRO_5001495804" evidence="1">
    <location>
        <begin position="22"/>
        <end position="586"/>
    </location>
</feature>
<proteinExistence type="predicted"/>
<feature type="signal peptide" evidence="1">
    <location>
        <begin position="1"/>
        <end position="21"/>
    </location>
</feature>
<accession>A0A017SLN9</accession>
<dbReference type="Pfam" id="PF01425">
    <property type="entry name" value="Amidase"/>
    <property type="match status" value="1"/>
</dbReference>
<dbReference type="GeneID" id="63700512"/>
<keyword evidence="1" id="KW-0732">Signal</keyword>
<reference evidence="4" key="1">
    <citation type="journal article" date="2014" name="Nat. Commun.">
        <title>Genomic adaptations of the halophilic Dead Sea filamentous fungus Eurotium rubrum.</title>
        <authorList>
            <person name="Kis-Papo T."/>
            <person name="Weig A.R."/>
            <person name="Riley R."/>
            <person name="Persoh D."/>
            <person name="Salamov A."/>
            <person name="Sun H."/>
            <person name="Lipzen A."/>
            <person name="Wasser S.P."/>
            <person name="Rambold G."/>
            <person name="Grigoriev I.V."/>
            <person name="Nevo E."/>
        </authorList>
    </citation>
    <scope>NUCLEOTIDE SEQUENCE [LARGE SCALE GENOMIC DNA]</scope>
    <source>
        <strain evidence="4">CBS 135680</strain>
    </source>
</reference>
<dbReference type="Proteomes" id="UP000019804">
    <property type="component" value="Unassembled WGS sequence"/>
</dbReference>
<dbReference type="Gene3D" id="3.90.1300.10">
    <property type="entry name" value="Amidase signature (AS) domain"/>
    <property type="match status" value="1"/>
</dbReference>
<dbReference type="PANTHER" id="PTHR42678">
    <property type="entry name" value="AMIDASE"/>
    <property type="match status" value="1"/>
</dbReference>
<keyword evidence="4" id="KW-1185">Reference proteome</keyword>
<dbReference type="EMBL" id="KK088416">
    <property type="protein sequence ID" value="EYE97215.1"/>
    <property type="molecule type" value="Genomic_DNA"/>
</dbReference>